<evidence type="ECO:0000313" key="1">
    <source>
        <dbReference type="EMBL" id="EPF20774.1"/>
    </source>
</evidence>
<name>S3K6S4_9ENTR</name>
<dbReference type="Proteomes" id="UP000014585">
    <property type="component" value="Unassembled WGS sequence"/>
</dbReference>
<dbReference type="HOGENOM" id="CLU_3115923_0_0_6"/>
<reference evidence="1 2" key="1">
    <citation type="submission" date="2013-04" db="EMBL/GenBank/DDBJ databases">
        <authorList>
            <person name="Weinstock G."/>
            <person name="Sodergren E."/>
            <person name="Lobos E.A."/>
            <person name="Fulton L."/>
            <person name="Fulton R."/>
            <person name="Courtney L."/>
            <person name="Fronick C."/>
            <person name="O'Laughlin M."/>
            <person name="Godfrey J."/>
            <person name="Wilson R.M."/>
            <person name="Miner T."/>
            <person name="Farmer C."/>
            <person name="Delehaunty K."/>
            <person name="Cordes M."/>
            <person name="Minx P."/>
            <person name="Tomlinson C."/>
            <person name="Chen J."/>
            <person name="Wollam A."/>
            <person name="Pepin K.H."/>
            <person name="Palsikar V.B."/>
            <person name="Zhang X."/>
            <person name="Suruliraj S."/>
            <person name="Perna N.T."/>
            <person name="Plunkett G."/>
            <person name="Warren W."/>
            <person name="Mitreva M."/>
            <person name="Mardis E.R."/>
            <person name="Wilson R.K."/>
        </authorList>
    </citation>
    <scope>NUCLEOTIDE SEQUENCE [LARGE SCALE GENOMIC DNA]</scope>
    <source>
        <strain evidence="1 2">DSM 4568</strain>
    </source>
</reference>
<protein>
    <submittedName>
        <fullName evidence="1">Uncharacterized protein</fullName>
    </submittedName>
</protein>
<dbReference type="STRING" id="566551.HMPREF0201_00509"/>
<evidence type="ECO:0000313" key="2">
    <source>
        <dbReference type="Proteomes" id="UP000014585"/>
    </source>
</evidence>
<dbReference type="AlphaFoldDB" id="S3K6S4"/>
<proteinExistence type="predicted"/>
<comment type="caution">
    <text evidence="1">The sequence shown here is derived from an EMBL/GenBank/DDBJ whole genome shotgun (WGS) entry which is preliminary data.</text>
</comment>
<dbReference type="EMBL" id="ATDT01000003">
    <property type="protein sequence ID" value="EPF20774.1"/>
    <property type="molecule type" value="Genomic_DNA"/>
</dbReference>
<sequence>MFHILLLKTTACLAQQNKKNSRYRPRPLSTKDCAFRIVAAIFLLTLRLYK</sequence>
<accession>S3K6S4</accession>
<gene>
    <name evidence="1" type="ORF">HMPREF0201_00509</name>
</gene>
<organism evidence="1 2">
    <name type="scientific">Cedecea davisae DSM 4568</name>
    <dbReference type="NCBI Taxonomy" id="566551"/>
    <lineage>
        <taxon>Bacteria</taxon>
        <taxon>Pseudomonadati</taxon>
        <taxon>Pseudomonadota</taxon>
        <taxon>Gammaproteobacteria</taxon>
        <taxon>Enterobacterales</taxon>
        <taxon>Enterobacteriaceae</taxon>
        <taxon>Cedecea</taxon>
    </lineage>
</organism>